<proteinExistence type="predicted"/>
<evidence type="ECO:0000313" key="2">
    <source>
        <dbReference type="Proteomes" id="UP000026915"/>
    </source>
</evidence>
<dbReference type="EMBL" id="CM001885">
    <property type="protein sequence ID" value="EOY14094.1"/>
    <property type="molecule type" value="Genomic_DNA"/>
</dbReference>
<gene>
    <name evidence="1" type="ORF">TCM_033332</name>
</gene>
<dbReference type="Gramene" id="EOY14094">
    <property type="protein sequence ID" value="EOY14094"/>
    <property type="gene ID" value="TCM_033332"/>
</dbReference>
<reference evidence="1 2" key="1">
    <citation type="journal article" date="2013" name="Genome Biol.">
        <title>The genome sequence of the most widely cultivated cacao type and its use to identify candidate genes regulating pod color.</title>
        <authorList>
            <person name="Motamayor J.C."/>
            <person name="Mockaitis K."/>
            <person name="Schmutz J."/>
            <person name="Haiminen N."/>
            <person name="Iii D.L."/>
            <person name="Cornejo O."/>
            <person name="Findley S.D."/>
            <person name="Zheng P."/>
            <person name="Utro F."/>
            <person name="Royaert S."/>
            <person name="Saski C."/>
            <person name="Jenkins J."/>
            <person name="Podicheti R."/>
            <person name="Zhao M."/>
            <person name="Scheffler B.E."/>
            <person name="Stack J.C."/>
            <person name="Feltus F.A."/>
            <person name="Mustiga G.M."/>
            <person name="Amores F."/>
            <person name="Phillips W."/>
            <person name="Marelli J.P."/>
            <person name="May G.D."/>
            <person name="Shapiro H."/>
            <person name="Ma J."/>
            <person name="Bustamante C.D."/>
            <person name="Schnell R.J."/>
            <person name="Main D."/>
            <person name="Gilbert D."/>
            <person name="Parida L."/>
            <person name="Kuhn D.N."/>
        </authorList>
    </citation>
    <scope>NUCLEOTIDE SEQUENCE [LARGE SCALE GENOMIC DNA]</scope>
    <source>
        <strain evidence="2">cv. Matina 1-6</strain>
    </source>
</reference>
<dbReference type="Proteomes" id="UP000026915">
    <property type="component" value="Chromosome 7"/>
</dbReference>
<dbReference type="InParanoid" id="A0A061FHZ2"/>
<dbReference type="AlphaFoldDB" id="A0A061FHZ2"/>
<dbReference type="HOGENOM" id="CLU_2626956_0_0_1"/>
<protein>
    <submittedName>
        <fullName evidence="1">Uncharacterized protein</fullName>
    </submittedName>
</protein>
<keyword evidence="2" id="KW-1185">Reference proteome</keyword>
<accession>A0A061FHZ2</accession>
<organism evidence="1 2">
    <name type="scientific">Theobroma cacao</name>
    <name type="common">Cacao</name>
    <name type="synonym">Cocoa</name>
    <dbReference type="NCBI Taxonomy" id="3641"/>
    <lineage>
        <taxon>Eukaryota</taxon>
        <taxon>Viridiplantae</taxon>
        <taxon>Streptophyta</taxon>
        <taxon>Embryophyta</taxon>
        <taxon>Tracheophyta</taxon>
        <taxon>Spermatophyta</taxon>
        <taxon>Magnoliopsida</taxon>
        <taxon>eudicotyledons</taxon>
        <taxon>Gunneridae</taxon>
        <taxon>Pentapetalae</taxon>
        <taxon>rosids</taxon>
        <taxon>malvids</taxon>
        <taxon>Malvales</taxon>
        <taxon>Malvaceae</taxon>
        <taxon>Byttnerioideae</taxon>
        <taxon>Theobroma</taxon>
    </lineage>
</organism>
<evidence type="ECO:0000313" key="1">
    <source>
        <dbReference type="EMBL" id="EOY14094.1"/>
    </source>
</evidence>
<sequence length="78" mass="9612">MKWSTTPLETYKIIYFSLVGRPRDFERKALDTRESQLSFVQHNLWKRQVEKFLSHFLERKTSYQNVFTFLLFLFMKLT</sequence>
<name>A0A061FHZ2_THECC</name>